<keyword evidence="8 12" id="KW-0443">Lipid metabolism</keyword>
<evidence type="ECO:0000256" key="7">
    <source>
        <dbReference type="ARBA" id="ARBA00022989"/>
    </source>
</evidence>
<evidence type="ECO:0000256" key="11">
    <source>
        <dbReference type="ARBA" id="ARBA00047375"/>
    </source>
</evidence>
<dbReference type="GO" id="GO:0005789">
    <property type="term" value="C:endoplasmic reticulum membrane"/>
    <property type="evidence" value="ECO:0007669"/>
    <property type="project" value="TreeGrafter"/>
</dbReference>
<feature type="transmembrane region" description="Helical" evidence="12">
    <location>
        <begin position="148"/>
        <end position="166"/>
    </location>
</feature>
<feature type="transmembrane region" description="Helical" evidence="12">
    <location>
        <begin position="72"/>
        <end position="91"/>
    </location>
</feature>
<keyword evidence="3 12" id="KW-0444">Lipid biosynthesis</keyword>
<dbReference type="GO" id="GO:0019367">
    <property type="term" value="P:fatty acid elongation, saturated fatty acid"/>
    <property type="evidence" value="ECO:0007669"/>
    <property type="project" value="TreeGrafter"/>
</dbReference>
<evidence type="ECO:0000256" key="12">
    <source>
        <dbReference type="RuleBase" id="RU361115"/>
    </source>
</evidence>
<dbReference type="AlphaFoldDB" id="A0A507BVM5"/>
<protein>
    <recommendedName>
        <fullName evidence="12">Elongation of fatty acids protein</fullName>
        <ecNumber evidence="12">2.3.1.-</ecNumber>
    </recommendedName>
</protein>
<keyword evidence="10 12" id="KW-0275">Fatty acid biosynthesis</keyword>
<dbReference type="Pfam" id="PF01151">
    <property type="entry name" value="ELO"/>
    <property type="match status" value="1"/>
</dbReference>
<keyword evidence="15" id="KW-1185">Reference proteome</keyword>
<dbReference type="GO" id="GO:0034626">
    <property type="term" value="P:fatty acid elongation, polyunsaturated fatty acid"/>
    <property type="evidence" value="ECO:0007669"/>
    <property type="project" value="TreeGrafter"/>
</dbReference>
<evidence type="ECO:0000256" key="1">
    <source>
        <dbReference type="ARBA" id="ARBA00004141"/>
    </source>
</evidence>
<dbReference type="Proteomes" id="UP000320475">
    <property type="component" value="Unassembled WGS sequence"/>
</dbReference>
<feature type="transmembrane region" description="Helical" evidence="12">
    <location>
        <begin position="121"/>
        <end position="141"/>
    </location>
</feature>
<evidence type="ECO:0000256" key="9">
    <source>
        <dbReference type="ARBA" id="ARBA00023136"/>
    </source>
</evidence>
<keyword evidence="5 12" id="KW-0812">Transmembrane</keyword>
<evidence type="ECO:0000256" key="5">
    <source>
        <dbReference type="ARBA" id="ARBA00022692"/>
    </source>
</evidence>
<organism evidence="13 15">
    <name type="scientific">Synchytrium endobioticum</name>
    <dbReference type="NCBI Taxonomy" id="286115"/>
    <lineage>
        <taxon>Eukaryota</taxon>
        <taxon>Fungi</taxon>
        <taxon>Fungi incertae sedis</taxon>
        <taxon>Chytridiomycota</taxon>
        <taxon>Chytridiomycota incertae sedis</taxon>
        <taxon>Chytridiomycetes</taxon>
        <taxon>Synchytriales</taxon>
        <taxon>Synchytriaceae</taxon>
        <taxon>Synchytrium</taxon>
    </lineage>
</organism>
<evidence type="ECO:0000256" key="4">
    <source>
        <dbReference type="ARBA" id="ARBA00022679"/>
    </source>
</evidence>
<evidence type="ECO:0000256" key="2">
    <source>
        <dbReference type="ARBA" id="ARBA00007263"/>
    </source>
</evidence>
<dbReference type="EC" id="2.3.1.-" evidence="12"/>
<proteinExistence type="inferred from homology"/>
<dbReference type="InterPro" id="IPR030457">
    <property type="entry name" value="ELO_CS"/>
</dbReference>
<keyword evidence="9 12" id="KW-0472">Membrane</keyword>
<comment type="caution">
    <text evidence="13">The sequence shown here is derived from an EMBL/GenBank/DDBJ whole genome shotgun (WGS) entry which is preliminary data.</text>
</comment>
<dbReference type="VEuPathDB" id="FungiDB:SeMB42_g07471"/>
<comment type="catalytic activity">
    <reaction evidence="12">
        <text>an acyl-CoA + malonyl-CoA + H(+) = a 3-oxoacyl-CoA + CO2 + CoA</text>
        <dbReference type="Rhea" id="RHEA:50252"/>
        <dbReference type="ChEBI" id="CHEBI:15378"/>
        <dbReference type="ChEBI" id="CHEBI:16526"/>
        <dbReference type="ChEBI" id="CHEBI:57287"/>
        <dbReference type="ChEBI" id="CHEBI:57384"/>
        <dbReference type="ChEBI" id="CHEBI:58342"/>
        <dbReference type="ChEBI" id="CHEBI:90726"/>
    </reaction>
    <physiologicalReaction direction="left-to-right" evidence="12">
        <dbReference type="Rhea" id="RHEA:50253"/>
    </physiologicalReaction>
</comment>
<evidence type="ECO:0000256" key="3">
    <source>
        <dbReference type="ARBA" id="ARBA00022516"/>
    </source>
</evidence>
<dbReference type="GO" id="GO:0030148">
    <property type="term" value="P:sphingolipid biosynthetic process"/>
    <property type="evidence" value="ECO:0007669"/>
    <property type="project" value="TreeGrafter"/>
</dbReference>
<keyword evidence="4 12" id="KW-0808">Transferase</keyword>
<name>A0A507BVM5_9FUNG</name>
<feature type="transmembrane region" description="Helical" evidence="12">
    <location>
        <begin position="258"/>
        <end position="277"/>
    </location>
</feature>
<dbReference type="InterPro" id="IPR002076">
    <property type="entry name" value="ELO_fam"/>
</dbReference>
<dbReference type="GO" id="GO:0042761">
    <property type="term" value="P:very long-chain fatty acid biosynthetic process"/>
    <property type="evidence" value="ECO:0007669"/>
    <property type="project" value="TreeGrafter"/>
</dbReference>
<keyword evidence="6 12" id="KW-0276">Fatty acid metabolism</keyword>
<dbReference type="OrthoDB" id="434092at2759"/>
<dbReference type="GO" id="GO:0009922">
    <property type="term" value="F:fatty acid elongase activity"/>
    <property type="evidence" value="ECO:0007669"/>
    <property type="project" value="UniProtKB-EC"/>
</dbReference>
<accession>A0A507BVM5</accession>
<reference evidence="15 16" key="1">
    <citation type="journal article" date="2019" name="Sci. Rep.">
        <title>Comparative genomics of chytrid fungi reveal insights into the obligate biotrophic and pathogenic lifestyle of Synchytrium endobioticum.</title>
        <authorList>
            <person name="van de Vossenberg B.T.L.H."/>
            <person name="Warris S."/>
            <person name="Nguyen H.D.T."/>
            <person name="van Gent-Pelzer M.P.E."/>
            <person name="Joly D.L."/>
            <person name="van de Geest H.C."/>
            <person name="Bonants P.J.M."/>
            <person name="Smith D.S."/>
            <person name="Levesque C.A."/>
            <person name="van der Lee T.A.J."/>
        </authorList>
    </citation>
    <scope>NUCLEOTIDE SEQUENCE [LARGE SCALE GENOMIC DNA]</scope>
    <source>
        <strain evidence="14 16">LEV6574</strain>
        <strain evidence="13 15">MB42</strain>
    </source>
</reference>
<gene>
    <name evidence="14" type="ORF">SeLEV6574_g01029</name>
    <name evidence="13" type="ORF">SeMB42_g07471</name>
</gene>
<dbReference type="STRING" id="286115.A0A507BVM5"/>
<dbReference type="PROSITE" id="PS01188">
    <property type="entry name" value="ELO"/>
    <property type="match status" value="1"/>
</dbReference>
<comment type="subcellular location">
    <subcellularLocation>
        <location evidence="1">Membrane</location>
        <topology evidence="1">Multi-pass membrane protein</topology>
    </subcellularLocation>
</comment>
<dbReference type="PANTHER" id="PTHR11157">
    <property type="entry name" value="FATTY ACID ACYL TRANSFERASE-RELATED"/>
    <property type="match status" value="1"/>
</dbReference>
<keyword evidence="7 12" id="KW-1133">Transmembrane helix</keyword>
<feature type="transmembrane region" description="Helical" evidence="12">
    <location>
        <begin position="39"/>
        <end position="60"/>
    </location>
</feature>
<comment type="similarity">
    <text evidence="2 12">Belongs to the ELO family.</text>
</comment>
<evidence type="ECO:0000313" key="13">
    <source>
        <dbReference type="EMBL" id="TPX33440.1"/>
    </source>
</evidence>
<evidence type="ECO:0000313" key="15">
    <source>
        <dbReference type="Proteomes" id="UP000317494"/>
    </source>
</evidence>
<evidence type="ECO:0000256" key="10">
    <source>
        <dbReference type="ARBA" id="ARBA00023160"/>
    </source>
</evidence>
<feature type="transmembrane region" description="Helical" evidence="12">
    <location>
        <begin position="211"/>
        <end position="229"/>
    </location>
</feature>
<comment type="catalytic activity">
    <reaction evidence="11">
        <text>a very-long-chain acyl-CoA + malonyl-CoA + H(+) = a very-long-chain 3-oxoacyl-CoA + CO2 + CoA</text>
        <dbReference type="Rhea" id="RHEA:32727"/>
        <dbReference type="ChEBI" id="CHEBI:15378"/>
        <dbReference type="ChEBI" id="CHEBI:16526"/>
        <dbReference type="ChEBI" id="CHEBI:57287"/>
        <dbReference type="ChEBI" id="CHEBI:57384"/>
        <dbReference type="ChEBI" id="CHEBI:90725"/>
        <dbReference type="ChEBI" id="CHEBI:90736"/>
        <dbReference type="EC" id="2.3.1.199"/>
    </reaction>
</comment>
<sequence length="316" mass="36738">MGILAYLQPTNKFLDITLARTMNWSPDEFKFHFDLPFGRGHVCVAMCVGYLMVMFAGTQIMKSHKPFELKQLVFVHNVIMSAGSLILWLLVAEQVFSMWIRHGFAYVMCNKEAYTPRLELFYYWNYIFKLWEFIDTIFLVLKKRPLEFLHVYHHSATAGFAYLFLWKPTSSTWVVVVLNLAVHVFMYYYYAVSTVSKRNIWWKKHLTTMQISQFVLDIAMVTYMSYNIFINEYFPWMKTAYGLKTVPNCYAADPVTQASVSGVLFASYLILFIDFYLKTYKKKEARKSEAAAAAALAASNDKSNGTLNGHFSTKEE</sequence>
<evidence type="ECO:0000256" key="8">
    <source>
        <dbReference type="ARBA" id="ARBA00023098"/>
    </source>
</evidence>
<evidence type="ECO:0000313" key="14">
    <source>
        <dbReference type="EMBL" id="TPX50177.1"/>
    </source>
</evidence>
<dbReference type="EMBL" id="QEAM01000021">
    <property type="protein sequence ID" value="TPX50177.1"/>
    <property type="molecule type" value="Genomic_DNA"/>
</dbReference>
<dbReference type="PANTHER" id="PTHR11157:SF134">
    <property type="entry name" value="ELONGATION OF FATTY ACIDS PROTEIN 1-RELATED"/>
    <property type="match status" value="1"/>
</dbReference>
<dbReference type="Proteomes" id="UP000317494">
    <property type="component" value="Unassembled WGS sequence"/>
</dbReference>
<dbReference type="GO" id="GO:0034625">
    <property type="term" value="P:fatty acid elongation, monounsaturated fatty acid"/>
    <property type="evidence" value="ECO:0007669"/>
    <property type="project" value="TreeGrafter"/>
</dbReference>
<feature type="transmembrane region" description="Helical" evidence="12">
    <location>
        <begin position="172"/>
        <end position="190"/>
    </location>
</feature>
<evidence type="ECO:0000313" key="16">
    <source>
        <dbReference type="Proteomes" id="UP000320475"/>
    </source>
</evidence>
<dbReference type="EMBL" id="QEAN01000533">
    <property type="protein sequence ID" value="TPX33440.1"/>
    <property type="molecule type" value="Genomic_DNA"/>
</dbReference>
<evidence type="ECO:0000256" key="6">
    <source>
        <dbReference type="ARBA" id="ARBA00022832"/>
    </source>
</evidence>